<name>A0A4Z2GR72_9TELE</name>
<evidence type="ECO:0000313" key="2">
    <source>
        <dbReference type="EMBL" id="TNN55801.1"/>
    </source>
</evidence>
<feature type="compositionally biased region" description="Basic and acidic residues" evidence="1">
    <location>
        <begin position="88"/>
        <end position="107"/>
    </location>
</feature>
<proteinExistence type="predicted"/>
<comment type="caution">
    <text evidence="2">The sequence shown here is derived from an EMBL/GenBank/DDBJ whole genome shotgun (WGS) entry which is preliminary data.</text>
</comment>
<feature type="region of interest" description="Disordered" evidence="1">
    <location>
        <begin position="1"/>
        <end position="24"/>
    </location>
</feature>
<dbReference type="AlphaFoldDB" id="A0A4Z2GR72"/>
<accession>A0A4Z2GR72</accession>
<gene>
    <name evidence="2" type="ORF">EYF80_033973</name>
</gene>
<evidence type="ECO:0000256" key="1">
    <source>
        <dbReference type="SAM" id="MobiDB-lite"/>
    </source>
</evidence>
<dbReference type="Proteomes" id="UP000314294">
    <property type="component" value="Unassembled WGS sequence"/>
</dbReference>
<keyword evidence="3" id="KW-1185">Reference proteome</keyword>
<protein>
    <submittedName>
        <fullName evidence="2">Uncharacterized protein</fullName>
    </submittedName>
</protein>
<sequence length="107" mass="11936">MTLCTRNDPGYSAEGGTQNTFHKKGHRTLCTRRIYDTLHKQESITLHKEGPRTFCTMMDPEHSAQSGTHDTAQGGIHDTAQGGNQDTLQKEEPRTLFTKRDPGHSAQ</sequence>
<reference evidence="2 3" key="1">
    <citation type="submission" date="2019-03" db="EMBL/GenBank/DDBJ databases">
        <title>First draft genome of Liparis tanakae, snailfish: a comprehensive survey of snailfish specific genes.</title>
        <authorList>
            <person name="Kim W."/>
            <person name="Song I."/>
            <person name="Jeong J.-H."/>
            <person name="Kim D."/>
            <person name="Kim S."/>
            <person name="Ryu S."/>
            <person name="Song J.Y."/>
            <person name="Lee S.K."/>
        </authorList>
    </citation>
    <scope>NUCLEOTIDE SEQUENCE [LARGE SCALE GENOMIC DNA]</scope>
    <source>
        <tissue evidence="2">Muscle</tissue>
    </source>
</reference>
<feature type="region of interest" description="Disordered" evidence="1">
    <location>
        <begin position="54"/>
        <end position="107"/>
    </location>
</feature>
<organism evidence="2 3">
    <name type="scientific">Liparis tanakae</name>
    <name type="common">Tanaka's snailfish</name>
    <dbReference type="NCBI Taxonomy" id="230148"/>
    <lineage>
        <taxon>Eukaryota</taxon>
        <taxon>Metazoa</taxon>
        <taxon>Chordata</taxon>
        <taxon>Craniata</taxon>
        <taxon>Vertebrata</taxon>
        <taxon>Euteleostomi</taxon>
        <taxon>Actinopterygii</taxon>
        <taxon>Neopterygii</taxon>
        <taxon>Teleostei</taxon>
        <taxon>Neoteleostei</taxon>
        <taxon>Acanthomorphata</taxon>
        <taxon>Eupercaria</taxon>
        <taxon>Perciformes</taxon>
        <taxon>Cottioidei</taxon>
        <taxon>Cottales</taxon>
        <taxon>Liparidae</taxon>
        <taxon>Liparis</taxon>
    </lineage>
</organism>
<evidence type="ECO:0000313" key="3">
    <source>
        <dbReference type="Proteomes" id="UP000314294"/>
    </source>
</evidence>
<dbReference type="EMBL" id="SRLO01000445">
    <property type="protein sequence ID" value="TNN55801.1"/>
    <property type="molecule type" value="Genomic_DNA"/>
</dbReference>